<feature type="region of interest" description="Disordered" evidence="1">
    <location>
        <begin position="1"/>
        <end position="27"/>
    </location>
</feature>
<sequence length="865" mass="95033">MPIKLEHPPPPPLSPPASPTKPNEATDDVDLAAAKTRLAHAMHRCNIARAKLGKAPLTVEELRESVGRKVAGVKREAPSSSGEDGRGEVKRERPVKKEPSPPPGAGDPSTPTFQLPNIPPVKRESCFFRDTLLPREPAPVPVKTEARAERRGGIGSGLFSAKREAPVPAALVKTEPDGKREGQPAAVASRSEALADREDPLGWEAMQRGLAQLQSEMRGTFEMLGARRGAGAVKRERGEAGGEDMGAATTNSARPVKREVKDAGDAEDNGAAAARGRPVKREVKRERESDEEIPRRSVKREAKGEPDSKDEEMKDDTPPTTRRPRPIKREPKLESDSDDDRDEQGAPGRPLKREVKGEPDSEDEEMEDDTPPRRPVKREPKVENPDSGERPRQQTAGNRPVKREVKGERDSEDDDMEDDIPRRPVKREVKAERRSEDEDPASEREQGPGRPVKREVKGERDSEDEDMGEDIPRVKREVKGERDSENDDMDDDTPPRRPIQRQPAVRDQHPAETPAAPTRPIKSEPNRVRSASSARGFTPPPSTTAAQRPQPALAPERICPTCSVRLQTDAELEYHRTTNHKTLVHFNENTTAGTDRITVRIYKSRKSGLYHCALFRCPFSCTSLEEYQRHYDEAKNHPKSMNTGRLSMGDVRWTKCYSEGGQQGSIVWHFDPDVYRDDDDPLPVVAGPAAANQDPTQPRTTTTPAEAAARGQKTPAPPTSTPAIPPTATVPPPAQPTATVPPAPQPLAPQPTISQPTTAQPPAPHPTPPQPLQQPPVQQPPAPPQPSNHPPNHSTPERTAARARLNAMAEQLEKKATEAIMAEYTKALETGADLTASQARISEISEFHRETLRRLEGMFRGVGGD</sequence>
<protein>
    <recommendedName>
        <fullName evidence="2">C2H2-type domain-containing protein</fullName>
    </recommendedName>
</protein>
<dbReference type="EMBL" id="ML119812">
    <property type="protein sequence ID" value="RPA73728.1"/>
    <property type="molecule type" value="Genomic_DNA"/>
</dbReference>
<feature type="domain" description="C2H2-type" evidence="2">
    <location>
        <begin position="559"/>
        <end position="580"/>
    </location>
</feature>
<reference evidence="3 4" key="1">
    <citation type="journal article" date="2018" name="Nat. Ecol. Evol.">
        <title>Pezizomycetes genomes reveal the molecular basis of ectomycorrhizal truffle lifestyle.</title>
        <authorList>
            <person name="Murat C."/>
            <person name="Payen T."/>
            <person name="Noel B."/>
            <person name="Kuo A."/>
            <person name="Morin E."/>
            <person name="Chen J."/>
            <person name="Kohler A."/>
            <person name="Krizsan K."/>
            <person name="Balestrini R."/>
            <person name="Da Silva C."/>
            <person name="Montanini B."/>
            <person name="Hainaut M."/>
            <person name="Levati E."/>
            <person name="Barry K.W."/>
            <person name="Belfiori B."/>
            <person name="Cichocki N."/>
            <person name="Clum A."/>
            <person name="Dockter R.B."/>
            <person name="Fauchery L."/>
            <person name="Guy J."/>
            <person name="Iotti M."/>
            <person name="Le Tacon F."/>
            <person name="Lindquist E.A."/>
            <person name="Lipzen A."/>
            <person name="Malagnac F."/>
            <person name="Mello A."/>
            <person name="Molinier V."/>
            <person name="Miyauchi S."/>
            <person name="Poulain J."/>
            <person name="Riccioni C."/>
            <person name="Rubini A."/>
            <person name="Sitrit Y."/>
            <person name="Splivallo R."/>
            <person name="Traeger S."/>
            <person name="Wang M."/>
            <person name="Zifcakova L."/>
            <person name="Wipf D."/>
            <person name="Zambonelli A."/>
            <person name="Paolocci F."/>
            <person name="Nowrousian M."/>
            <person name="Ottonello S."/>
            <person name="Baldrian P."/>
            <person name="Spatafora J.W."/>
            <person name="Henrissat B."/>
            <person name="Nagy L.G."/>
            <person name="Aury J.M."/>
            <person name="Wincker P."/>
            <person name="Grigoriev I.V."/>
            <person name="Bonfante P."/>
            <person name="Martin F.M."/>
        </authorList>
    </citation>
    <scope>NUCLEOTIDE SEQUENCE [LARGE SCALE GENOMIC DNA]</scope>
    <source>
        <strain evidence="3 4">RN42</strain>
    </source>
</reference>
<feature type="compositionally biased region" description="Basic and acidic residues" evidence="1">
    <location>
        <begin position="419"/>
        <end position="460"/>
    </location>
</feature>
<gene>
    <name evidence="3" type="ORF">BJ508DRAFT_313506</name>
</gene>
<feature type="region of interest" description="Disordered" evidence="1">
    <location>
        <begin position="63"/>
        <end position="119"/>
    </location>
</feature>
<evidence type="ECO:0000256" key="1">
    <source>
        <dbReference type="SAM" id="MobiDB-lite"/>
    </source>
</evidence>
<feature type="compositionally biased region" description="Basic and acidic residues" evidence="1">
    <location>
        <begin position="279"/>
        <end position="317"/>
    </location>
</feature>
<dbReference type="PROSITE" id="PS00028">
    <property type="entry name" value="ZINC_FINGER_C2H2_1"/>
    <property type="match status" value="1"/>
</dbReference>
<feature type="compositionally biased region" description="Basic and acidic residues" evidence="1">
    <location>
        <begin position="63"/>
        <end position="99"/>
    </location>
</feature>
<feature type="compositionally biased region" description="Basic and acidic residues" evidence="1">
    <location>
        <begin position="377"/>
        <end position="392"/>
    </location>
</feature>
<feature type="compositionally biased region" description="Low complexity" evidence="1">
    <location>
        <begin position="695"/>
        <end position="709"/>
    </location>
</feature>
<proteinExistence type="predicted"/>
<dbReference type="Proteomes" id="UP000275078">
    <property type="component" value="Unassembled WGS sequence"/>
</dbReference>
<evidence type="ECO:0000259" key="2">
    <source>
        <dbReference type="PROSITE" id="PS00028"/>
    </source>
</evidence>
<feature type="region of interest" description="Disordered" evidence="1">
    <location>
        <begin position="138"/>
        <end position="201"/>
    </location>
</feature>
<dbReference type="InterPro" id="IPR013087">
    <property type="entry name" value="Znf_C2H2_type"/>
</dbReference>
<evidence type="ECO:0000313" key="4">
    <source>
        <dbReference type="Proteomes" id="UP000275078"/>
    </source>
</evidence>
<accession>A0A3N4HMI7</accession>
<organism evidence="3 4">
    <name type="scientific">Ascobolus immersus RN42</name>
    <dbReference type="NCBI Taxonomy" id="1160509"/>
    <lineage>
        <taxon>Eukaryota</taxon>
        <taxon>Fungi</taxon>
        <taxon>Dikarya</taxon>
        <taxon>Ascomycota</taxon>
        <taxon>Pezizomycotina</taxon>
        <taxon>Pezizomycetes</taxon>
        <taxon>Pezizales</taxon>
        <taxon>Ascobolaceae</taxon>
        <taxon>Ascobolus</taxon>
    </lineage>
</organism>
<feature type="compositionally biased region" description="Pro residues" evidence="1">
    <location>
        <begin position="715"/>
        <end position="749"/>
    </location>
</feature>
<evidence type="ECO:0000313" key="3">
    <source>
        <dbReference type="EMBL" id="RPA73728.1"/>
    </source>
</evidence>
<feature type="compositionally biased region" description="Basic and acidic residues" evidence="1">
    <location>
        <begin position="470"/>
        <end position="483"/>
    </location>
</feature>
<dbReference type="AlphaFoldDB" id="A0A3N4HMI7"/>
<feature type="compositionally biased region" description="Acidic residues" evidence="1">
    <location>
        <begin position="360"/>
        <end position="369"/>
    </location>
</feature>
<feature type="region of interest" description="Disordered" evidence="1">
    <location>
        <begin position="679"/>
        <end position="812"/>
    </location>
</feature>
<feature type="compositionally biased region" description="Pro residues" evidence="1">
    <location>
        <begin position="759"/>
        <end position="789"/>
    </location>
</feature>
<keyword evidence="4" id="KW-1185">Reference proteome</keyword>
<feature type="compositionally biased region" description="Pro residues" evidence="1">
    <location>
        <begin position="8"/>
        <end position="19"/>
    </location>
</feature>
<name>A0A3N4HMI7_ASCIM</name>
<feature type="region of interest" description="Disordered" evidence="1">
    <location>
        <begin position="228"/>
        <end position="554"/>
    </location>
</feature>
<dbReference type="STRING" id="1160509.A0A3N4HMI7"/>